<evidence type="ECO:0000259" key="8">
    <source>
        <dbReference type="Pfam" id="PF00482"/>
    </source>
</evidence>
<keyword evidence="3" id="KW-1003">Cell membrane</keyword>
<comment type="subcellular location">
    <subcellularLocation>
        <location evidence="1">Cell membrane</location>
        <topology evidence="1">Multi-pass membrane protein</topology>
    </subcellularLocation>
</comment>
<sequence length="343" mass="38820">MGRLRRKRRKNSRPVKMKQGQMADWLLFLGDGIDRGISLRRLVNMSQRLYPKWQGMFDEIDQAMLMGKPFAEALGPWLSVDTYYQLRLAERHGKLAETIHQVGKFMALQAKQRARLRAVMQYPVILLVFLVLVIVMVIHFVFPEVASWGSGAGLAIPPLVTTIGLTCAGALLASVVLLGVRWMTMDPEQRVRFLCTLPVIGRPTKYYWSYYLVANVAVMVENGMSLQEISRLVGQFDQRSMLYLVGQKISGALARGRPLEAVVSHLDYLPRELPSFLNRGLTQRELGEELAAVARLNYQRLSSRSSQLLELTQPLILVMIAAVVVVMYLSILMPIYQSLQVVE</sequence>
<feature type="domain" description="Type II secretion system protein GspF" evidence="8">
    <location>
        <begin position="215"/>
        <end position="334"/>
    </location>
</feature>
<comment type="similarity">
    <text evidence="2">Belongs to the GSP F family.</text>
</comment>
<dbReference type="GO" id="GO:0005886">
    <property type="term" value="C:plasma membrane"/>
    <property type="evidence" value="ECO:0007669"/>
    <property type="project" value="UniProtKB-SubCell"/>
</dbReference>
<dbReference type="Gene3D" id="1.20.81.30">
    <property type="entry name" value="Type II secretion system (T2SS), domain F"/>
    <property type="match status" value="1"/>
</dbReference>
<dbReference type="PANTHER" id="PTHR30012">
    <property type="entry name" value="GENERAL SECRETION PATHWAY PROTEIN"/>
    <property type="match status" value="1"/>
</dbReference>
<accession>A0AAJ4KVI5</accession>
<dbReference type="InterPro" id="IPR003004">
    <property type="entry name" value="GspF/PilC"/>
</dbReference>
<evidence type="ECO:0000256" key="7">
    <source>
        <dbReference type="SAM" id="Phobius"/>
    </source>
</evidence>
<keyword evidence="6 7" id="KW-0472">Membrane</keyword>
<feature type="transmembrane region" description="Helical" evidence="7">
    <location>
        <begin position="122"/>
        <end position="142"/>
    </location>
</feature>
<feature type="transmembrane region" description="Helical" evidence="7">
    <location>
        <begin position="154"/>
        <end position="180"/>
    </location>
</feature>
<gene>
    <name evidence="9" type="primary">epsF_2</name>
    <name evidence="9" type="ORF">HCY95_00581</name>
</gene>
<keyword evidence="5 7" id="KW-1133">Transmembrane helix</keyword>
<organism evidence="9 10">
    <name type="scientific">Limosilactobacillus fermentum</name>
    <name type="common">Lactobacillus fermentum</name>
    <dbReference type="NCBI Taxonomy" id="1613"/>
    <lineage>
        <taxon>Bacteria</taxon>
        <taxon>Bacillati</taxon>
        <taxon>Bacillota</taxon>
        <taxon>Bacilli</taxon>
        <taxon>Lactobacillales</taxon>
        <taxon>Lactobacillaceae</taxon>
        <taxon>Limosilactobacillus</taxon>
    </lineage>
</organism>
<evidence type="ECO:0000256" key="5">
    <source>
        <dbReference type="ARBA" id="ARBA00022989"/>
    </source>
</evidence>
<evidence type="ECO:0000256" key="2">
    <source>
        <dbReference type="ARBA" id="ARBA00005745"/>
    </source>
</evidence>
<dbReference type="InterPro" id="IPR042094">
    <property type="entry name" value="T2SS_GspF_sf"/>
</dbReference>
<dbReference type="AlphaFoldDB" id="A0AAJ4KVI5"/>
<evidence type="ECO:0000256" key="1">
    <source>
        <dbReference type="ARBA" id="ARBA00004651"/>
    </source>
</evidence>
<evidence type="ECO:0000256" key="3">
    <source>
        <dbReference type="ARBA" id="ARBA00022475"/>
    </source>
</evidence>
<keyword evidence="4 7" id="KW-0812">Transmembrane</keyword>
<protein>
    <submittedName>
        <fullName evidence="9">Type II secretion system protein F</fullName>
    </submittedName>
</protein>
<dbReference type="RefSeq" id="WP_234446791.1">
    <property type="nucleotide sequence ID" value="NZ_CP050919.1"/>
</dbReference>
<dbReference type="Proteomes" id="UP000503169">
    <property type="component" value="Chromosome"/>
</dbReference>
<dbReference type="Pfam" id="PF00482">
    <property type="entry name" value="T2SSF"/>
    <property type="match status" value="2"/>
</dbReference>
<evidence type="ECO:0000313" key="10">
    <source>
        <dbReference type="Proteomes" id="UP000503169"/>
    </source>
</evidence>
<reference evidence="9 10" key="1">
    <citation type="submission" date="2020-04" db="EMBL/GenBank/DDBJ databases">
        <title>Novel strain L. Fermentum HFD1 producer antibacterial peptides.</title>
        <authorList>
            <person name="Ozhegov G.D."/>
            <person name="Pavlova A.S."/>
            <person name="Zhuravleva D.E."/>
            <person name="Gogoleva N.V."/>
            <person name="Shagimardanova E.I."/>
            <person name="Markelova M.I."/>
            <person name="Yarullina D.R."/>
            <person name="Kayumov A.R."/>
        </authorList>
    </citation>
    <scope>NUCLEOTIDE SEQUENCE [LARGE SCALE GENOMIC DNA]</scope>
    <source>
        <strain evidence="9 10">HFD1</strain>
    </source>
</reference>
<feature type="transmembrane region" description="Helical" evidence="7">
    <location>
        <begin position="314"/>
        <end position="336"/>
    </location>
</feature>
<name>A0AAJ4KVI5_LIMFE</name>
<evidence type="ECO:0000256" key="6">
    <source>
        <dbReference type="ARBA" id="ARBA00023136"/>
    </source>
</evidence>
<dbReference type="EMBL" id="CP050919">
    <property type="protein sequence ID" value="QIX58167.1"/>
    <property type="molecule type" value="Genomic_DNA"/>
</dbReference>
<proteinExistence type="inferred from homology"/>
<dbReference type="PANTHER" id="PTHR30012:SF0">
    <property type="entry name" value="TYPE II SECRETION SYSTEM PROTEIN F-RELATED"/>
    <property type="match status" value="1"/>
</dbReference>
<dbReference type="InterPro" id="IPR018076">
    <property type="entry name" value="T2SS_GspF_dom"/>
</dbReference>
<feature type="domain" description="Type II secretion system protein GspF" evidence="8">
    <location>
        <begin position="29"/>
        <end position="143"/>
    </location>
</feature>
<evidence type="ECO:0000256" key="4">
    <source>
        <dbReference type="ARBA" id="ARBA00022692"/>
    </source>
</evidence>
<evidence type="ECO:0000313" key="9">
    <source>
        <dbReference type="EMBL" id="QIX58167.1"/>
    </source>
</evidence>
<dbReference type="PRINTS" id="PR00812">
    <property type="entry name" value="BCTERIALGSPF"/>
</dbReference>